<protein>
    <submittedName>
        <fullName evidence="5">Uncharacterized protein LOC101847954</fullName>
    </submittedName>
</protein>
<dbReference type="GeneID" id="101847954"/>
<dbReference type="InterPro" id="IPR050491">
    <property type="entry name" value="AmpC-like"/>
</dbReference>
<evidence type="ECO:0000313" key="5">
    <source>
        <dbReference type="RefSeq" id="XP_012937432.1"/>
    </source>
</evidence>
<dbReference type="Gene3D" id="3.40.710.10">
    <property type="entry name" value="DD-peptidase/beta-lactamase superfamily"/>
    <property type="match status" value="1"/>
</dbReference>
<sequence length="586" mass="65026">MLRLSIIFTLLTWTDGSSKFDVNRLRRFAEAAMACSDIRGLAVAAVTRDRTIFTGGYGVRGVDGRSKNMTKSSLLGIGSNTKSFTSTLAAMAVDEGNMAWETPLKSYFGDNFKLQSDYRTEHTNLVDVLSHRTGMLSLWGLTTAAPNYTLQELVSKLQYFPVQYEFRSRYLYSNYGVTLGGAAVEAAMNKTWEDLLKERVFDKLGMTSSRPATRMEQSDWSRTAFAQTLYGDGKFRENDEPALVPMYAGICPAGCIYSSAQDMAKWLRFHLNQGVTEKGERVFAADSLLETYSWVFLPGSGVGAWVGSTSPGYGRQTTTTVLITNFILDLLLGVEPWLNETTVCSYPHGVKFPRPPQPIDPPDILDPISTPSSPPSVDQIIIGKRGSRRSSFAEGDVRKHGEERDAESERFYNSSLESTTLNDEEDERSFDSITFAATDEEGGERSHNSTTFTTADNEEDDGDKPRSPSVSARFLTSKVTEHFMNASQTLLKDYVGSYKHPGFGTWSVELNGTVLHYKFGLLLSGQLTKTSTRDCFHQSVSPPQAYRMEPHGSSQSVIFHRGNDGTVSSIEVPYLEYRSPPVFVKA</sequence>
<accession>A0ABM0ZYZ3</accession>
<dbReference type="Proteomes" id="UP000694888">
    <property type="component" value="Unplaced"/>
</dbReference>
<feature type="signal peptide" evidence="2">
    <location>
        <begin position="1"/>
        <end position="16"/>
    </location>
</feature>
<evidence type="ECO:0000313" key="4">
    <source>
        <dbReference type="Proteomes" id="UP000694888"/>
    </source>
</evidence>
<organism evidence="4 5">
    <name type="scientific">Aplysia californica</name>
    <name type="common">California sea hare</name>
    <dbReference type="NCBI Taxonomy" id="6500"/>
    <lineage>
        <taxon>Eukaryota</taxon>
        <taxon>Metazoa</taxon>
        <taxon>Spiralia</taxon>
        <taxon>Lophotrochozoa</taxon>
        <taxon>Mollusca</taxon>
        <taxon>Gastropoda</taxon>
        <taxon>Heterobranchia</taxon>
        <taxon>Euthyneura</taxon>
        <taxon>Tectipleura</taxon>
        <taxon>Aplysiida</taxon>
        <taxon>Aplysioidea</taxon>
        <taxon>Aplysiidae</taxon>
        <taxon>Aplysia</taxon>
    </lineage>
</organism>
<evidence type="ECO:0000256" key="2">
    <source>
        <dbReference type="SAM" id="SignalP"/>
    </source>
</evidence>
<dbReference type="RefSeq" id="XP_012937432.1">
    <property type="nucleotide sequence ID" value="XM_013081978.1"/>
</dbReference>
<name>A0ABM0ZYZ3_APLCA</name>
<dbReference type="SUPFAM" id="SSF56601">
    <property type="entry name" value="beta-lactamase/transpeptidase-like"/>
    <property type="match status" value="1"/>
</dbReference>
<feature type="compositionally biased region" description="Polar residues" evidence="1">
    <location>
        <begin position="411"/>
        <end position="421"/>
    </location>
</feature>
<proteinExistence type="predicted"/>
<feature type="compositionally biased region" description="Low complexity" evidence="1">
    <location>
        <begin position="365"/>
        <end position="378"/>
    </location>
</feature>
<feature type="compositionally biased region" description="Basic and acidic residues" evidence="1">
    <location>
        <begin position="395"/>
        <end position="410"/>
    </location>
</feature>
<feature type="region of interest" description="Disordered" evidence="1">
    <location>
        <begin position="354"/>
        <end position="470"/>
    </location>
</feature>
<dbReference type="PANTHER" id="PTHR46825:SF15">
    <property type="entry name" value="BETA-LACTAMASE-RELATED DOMAIN-CONTAINING PROTEIN"/>
    <property type="match status" value="1"/>
</dbReference>
<gene>
    <name evidence="5" type="primary">LOC101847954</name>
</gene>
<dbReference type="PANTHER" id="PTHR46825">
    <property type="entry name" value="D-ALANYL-D-ALANINE-CARBOXYPEPTIDASE/ENDOPEPTIDASE AMPH"/>
    <property type="match status" value="1"/>
</dbReference>
<reference evidence="5" key="1">
    <citation type="submission" date="2025-08" db="UniProtKB">
        <authorList>
            <consortium name="RefSeq"/>
        </authorList>
    </citation>
    <scope>IDENTIFICATION</scope>
</reference>
<evidence type="ECO:0000256" key="1">
    <source>
        <dbReference type="SAM" id="MobiDB-lite"/>
    </source>
</evidence>
<dbReference type="InterPro" id="IPR012338">
    <property type="entry name" value="Beta-lactam/transpept-like"/>
</dbReference>
<keyword evidence="2" id="KW-0732">Signal</keyword>
<keyword evidence="4" id="KW-1185">Reference proteome</keyword>
<dbReference type="InterPro" id="IPR001466">
    <property type="entry name" value="Beta-lactam-related"/>
</dbReference>
<feature type="domain" description="Beta-lactamase-related" evidence="3">
    <location>
        <begin position="25"/>
        <end position="306"/>
    </location>
</feature>
<evidence type="ECO:0000259" key="3">
    <source>
        <dbReference type="Pfam" id="PF00144"/>
    </source>
</evidence>
<dbReference type="Pfam" id="PF00144">
    <property type="entry name" value="Beta-lactamase"/>
    <property type="match status" value="1"/>
</dbReference>
<feature type="chain" id="PRO_5045271961" evidence="2">
    <location>
        <begin position="17"/>
        <end position="586"/>
    </location>
</feature>